<dbReference type="Gramene" id="OE9A023841T1">
    <property type="protein sequence ID" value="OE9A023841C1"/>
    <property type="gene ID" value="OE9A023841"/>
</dbReference>
<feature type="non-terminal residue" evidence="1">
    <location>
        <position position="75"/>
    </location>
</feature>
<proteinExistence type="predicted"/>
<keyword evidence="2" id="KW-1185">Reference proteome</keyword>
<evidence type="ECO:0000313" key="2">
    <source>
        <dbReference type="Proteomes" id="UP000594638"/>
    </source>
</evidence>
<name>A0A8S0V710_OLEEU</name>
<dbReference type="AlphaFoldDB" id="A0A8S0V710"/>
<reference evidence="1 2" key="1">
    <citation type="submission" date="2019-12" db="EMBL/GenBank/DDBJ databases">
        <authorList>
            <person name="Alioto T."/>
            <person name="Alioto T."/>
            <person name="Gomez Garrido J."/>
        </authorList>
    </citation>
    <scope>NUCLEOTIDE SEQUENCE [LARGE SCALE GENOMIC DNA]</scope>
</reference>
<comment type="caution">
    <text evidence="1">The sequence shown here is derived from an EMBL/GenBank/DDBJ whole genome shotgun (WGS) entry which is preliminary data.</text>
</comment>
<evidence type="ECO:0000313" key="1">
    <source>
        <dbReference type="EMBL" id="CAA3027268.1"/>
    </source>
</evidence>
<dbReference type="EMBL" id="CACTIH010009197">
    <property type="protein sequence ID" value="CAA3027268.1"/>
    <property type="molecule type" value="Genomic_DNA"/>
</dbReference>
<sequence length="75" mass="8543">QCERVQRELWRANQWRRRSRYQKANFPSNGEPEVVSAWQNPAAESGKDDWELGLVETASHLSKQKAAMGGGLECL</sequence>
<gene>
    <name evidence="1" type="ORF">OLEA9_A023841</name>
</gene>
<organism evidence="1 2">
    <name type="scientific">Olea europaea subsp. europaea</name>
    <dbReference type="NCBI Taxonomy" id="158383"/>
    <lineage>
        <taxon>Eukaryota</taxon>
        <taxon>Viridiplantae</taxon>
        <taxon>Streptophyta</taxon>
        <taxon>Embryophyta</taxon>
        <taxon>Tracheophyta</taxon>
        <taxon>Spermatophyta</taxon>
        <taxon>Magnoliopsida</taxon>
        <taxon>eudicotyledons</taxon>
        <taxon>Gunneridae</taxon>
        <taxon>Pentapetalae</taxon>
        <taxon>asterids</taxon>
        <taxon>lamiids</taxon>
        <taxon>Lamiales</taxon>
        <taxon>Oleaceae</taxon>
        <taxon>Oleeae</taxon>
        <taxon>Olea</taxon>
    </lineage>
</organism>
<protein>
    <submittedName>
        <fullName evidence="1">Clathrin assembly At2g25430</fullName>
    </submittedName>
</protein>
<accession>A0A8S0V710</accession>
<dbReference type="OrthoDB" id="44015at2759"/>
<feature type="non-terminal residue" evidence="1">
    <location>
        <position position="1"/>
    </location>
</feature>
<dbReference type="Proteomes" id="UP000594638">
    <property type="component" value="Unassembled WGS sequence"/>
</dbReference>